<dbReference type="InterPro" id="IPR015943">
    <property type="entry name" value="WD40/YVTN_repeat-like_dom_sf"/>
</dbReference>
<accession>K6ZRZ9</accession>
<dbReference type="EMBL" id="BAER01000047">
    <property type="protein sequence ID" value="GAC33082.1"/>
    <property type="molecule type" value="Genomic_DNA"/>
</dbReference>
<protein>
    <submittedName>
        <fullName evidence="2">Possible streptogramin lyase, gluconolactonase family protein</fullName>
    </submittedName>
</protein>
<dbReference type="Gene3D" id="2.130.10.10">
    <property type="entry name" value="YVTN repeat-like/Quinoprotein amine dehydrogenase"/>
    <property type="match status" value="1"/>
</dbReference>
<dbReference type="PANTHER" id="PTHR40274">
    <property type="entry name" value="VIRGINIAMYCIN B LYASE"/>
    <property type="match status" value="1"/>
</dbReference>
<name>K6ZRZ9_9ALTE</name>
<feature type="signal peptide" evidence="1">
    <location>
        <begin position="1"/>
        <end position="22"/>
    </location>
</feature>
<dbReference type="SUPFAM" id="SSF63829">
    <property type="entry name" value="Calcium-dependent phosphotriesterase"/>
    <property type="match status" value="2"/>
</dbReference>
<keyword evidence="2" id="KW-0456">Lyase</keyword>
<feature type="chain" id="PRO_5003898583" evidence="1">
    <location>
        <begin position="23"/>
        <end position="408"/>
    </location>
</feature>
<dbReference type="Proteomes" id="UP000006322">
    <property type="component" value="Unassembled WGS sequence"/>
</dbReference>
<evidence type="ECO:0000256" key="1">
    <source>
        <dbReference type="SAM" id="SignalP"/>
    </source>
</evidence>
<dbReference type="Pfam" id="PF24684">
    <property type="entry name" value="Vgb_lyase"/>
    <property type="match status" value="1"/>
</dbReference>
<dbReference type="SUPFAM" id="SSF46626">
    <property type="entry name" value="Cytochrome c"/>
    <property type="match status" value="1"/>
</dbReference>
<dbReference type="STRING" id="1129793.GPLA_2177"/>
<proteinExistence type="predicted"/>
<dbReference type="GO" id="GO:0020037">
    <property type="term" value="F:heme binding"/>
    <property type="evidence" value="ECO:0007669"/>
    <property type="project" value="InterPro"/>
</dbReference>
<organism evidence="2 3">
    <name type="scientific">Paraglaciecola polaris LMG 21857</name>
    <dbReference type="NCBI Taxonomy" id="1129793"/>
    <lineage>
        <taxon>Bacteria</taxon>
        <taxon>Pseudomonadati</taxon>
        <taxon>Pseudomonadota</taxon>
        <taxon>Gammaproteobacteria</taxon>
        <taxon>Alteromonadales</taxon>
        <taxon>Alteromonadaceae</taxon>
        <taxon>Paraglaciecola</taxon>
    </lineage>
</organism>
<dbReference type="GO" id="GO:0016829">
    <property type="term" value="F:lyase activity"/>
    <property type="evidence" value="ECO:0007669"/>
    <property type="project" value="UniProtKB-KW"/>
</dbReference>
<dbReference type="InterPro" id="IPR051344">
    <property type="entry name" value="Vgb"/>
</dbReference>
<sequence>MNFRLIISLVLGYGVIINPAHAQTTNWPEEPGKALIHQYCTGCHQLNQITQSAGYSQVGWQELISSMIDLSKSPHRDTITAYLAKHFPQNSARRATLKTGDISIDFKEWFVPTLGQRARDPMQTPDGAIWWAGQWGNLIGKIAPKTGEMTEYLLPAGAMPHSVTHDKKGNIWYTGNKNGSVGMLTPSTGEITVYNMPDPKAKDPHTAIFDNNGTMWFTLQHSNMVGRLNPATGDIQLVTMPSPHSRPYGIKLDANDTPWVACNGSNCLVKIDPHTMQLHEYKLPHANTRVRRLDFASDGMLWYVNSSRGRLGRFDPTSGDSKEWPSPSGPKSHPYAIAVLDNVVWYNESGVRPDALVRFDPKSEIFQSWAIPSGDVYAGIVRHMRTTREGNLLIHQSSSNRIILVTPQ</sequence>
<reference evidence="3" key="1">
    <citation type="journal article" date="2014" name="Environ. Microbiol.">
        <title>Comparative genomics of the marine bacterial genus Glaciecola reveals the high degree of genomic diversity and genomic characteristic for cold adaptation.</title>
        <authorList>
            <person name="Qin Q.L."/>
            <person name="Xie B.B."/>
            <person name="Yu Y."/>
            <person name="Shu Y.L."/>
            <person name="Rong J.C."/>
            <person name="Zhang Y.J."/>
            <person name="Zhao D.L."/>
            <person name="Chen X.L."/>
            <person name="Zhang X.Y."/>
            <person name="Chen B."/>
            <person name="Zhou B.C."/>
            <person name="Zhang Y.Z."/>
        </authorList>
    </citation>
    <scope>NUCLEOTIDE SEQUENCE [LARGE SCALE GENOMIC DNA]</scope>
    <source>
        <strain evidence="3">LMG 21857</strain>
    </source>
</reference>
<comment type="caution">
    <text evidence="2">The sequence shown here is derived from an EMBL/GenBank/DDBJ whole genome shotgun (WGS) entry which is preliminary data.</text>
</comment>
<evidence type="ECO:0000313" key="3">
    <source>
        <dbReference type="Proteomes" id="UP000006322"/>
    </source>
</evidence>
<keyword evidence="1" id="KW-0732">Signal</keyword>
<dbReference type="RefSeq" id="WP_007104865.1">
    <property type="nucleotide sequence ID" value="NZ_BAER01000047.1"/>
</dbReference>
<dbReference type="InterPro" id="IPR036909">
    <property type="entry name" value="Cyt_c-like_dom_sf"/>
</dbReference>
<evidence type="ECO:0000313" key="2">
    <source>
        <dbReference type="EMBL" id="GAC33082.1"/>
    </source>
</evidence>
<gene>
    <name evidence="2" type="ORF">GPLA_2177</name>
</gene>
<dbReference type="GO" id="GO:0009055">
    <property type="term" value="F:electron transfer activity"/>
    <property type="evidence" value="ECO:0007669"/>
    <property type="project" value="InterPro"/>
</dbReference>
<keyword evidence="3" id="KW-1185">Reference proteome</keyword>
<dbReference type="Gene3D" id="1.10.760.10">
    <property type="entry name" value="Cytochrome c-like domain"/>
    <property type="match status" value="1"/>
</dbReference>
<dbReference type="PANTHER" id="PTHR40274:SF3">
    <property type="entry name" value="VIRGINIAMYCIN B LYASE"/>
    <property type="match status" value="1"/>
</dbReference>
<dbReference type="AlphaFoldDB" id="K6ZRZ9"/>